<dbReference type="GO" id="GO:0004029">
    <property type="term" value="F:aldehyde dehydrogenase (NAD+) activity"/>
    <property type="evidence" value="ECO:0007669"/>
    <property type="project" value="TreeGrafter"/>
</dbReference>
<organism evidence="4">
    <name type="scientific">marine sediment metagenome</name>
    <dbReference type="NCBI Taxonomy" id="412755"/>
    <lineage>
        <taxon>unclassified sequences</taxon>
        <taxon>metagenomes</taxon>
        <taxon>ecological metagenomes</taxon>
    </lineage>
</organism>
<reference evidence="4" key="1">
    <citation type="journal article" date="2015" name="Nature">
        <title>Complex archaea that bridge the gap between prokaryotes and eukaryotes.</title>
        <authorList>
            <person name="Spang A."/>
            <person name="Saw J.H."/>
            <person name="Jorgensen S.L."/>
            <person name="Zaremba-Niedzwiedzka K."/>
            <person name="Martijn J."/>
            <person name="Lind A.E."/>
            <person name="van Eijk R."/>
            <person name="Schleper C."/>
            <person name="Guy L."/>
            <person name="Ettema T.J."/>
        </authorList>
    </citation>
    <scope>NUCLEOTIDE SEQUENCE</scope>
</reference>
<dbReference type="InterPro" id="IPR016161">
    <property type="entry name" value="Ald_DH/histidinol_DH"/>
</dbReference>
<name>A0A0F8ZCF0_9ZZZZ</name>
<dbReference type="AlphaFoldDB" id="A0A0F8ZCF0"/>
<dbReference type="InterPro" id="IPR015590">
    <property type="entry name" value="Aldehyde_DH_dom"/>
</dbReference>
<sequence>MFDSAYGESEEGRTGLSDEIAGVLRGQREFYATGATKDPDFRLAALQRLQEGINARQGELAEAVRADLGKSRAEFFMSESALVLAEIRQHQKLLARWMRPQKVRTSILHFIGRSYVVSEPYGQSLIISPWNYPFNLTFIPLVGALSAGNTAIV</sequence>
<evidence type="ECO:0000256" key="2">
    <source>
        <dbReference type="ARBA" id="ARBA00023002"/>
    </source>
</evidence>
<protein>
    <recommendedName>
        <fullName evidence="3">Aldehyde dehydrogenase domain-containing protein</fullName>
    </recommendedName>
</protein>
<keyword evidence="2" id="KW-0560">Oxidoreductase</keyword>
<proteinExistence type="inferred from homology"/>
<evidence type="ECO:0000256" key="1">
    <source>
        <dbReference type="ARBA" id="ARBA00009986"/>
    </source>
</evidence>
<comment type="similarity">
    <text evidence="1">Belongs to the aldehyde dehydrogenase family.</text>
</comment>
<dbReference type="Pfam" id="PF00171">
    <property type="entry name" value="Aldedh"/>
    <property type="match status" value="1"/>
</dbReference>
<dbReference type="GO" id="GO:0005737">
    <property type="term" value="C:cytoplasm"/>
    <property type="evidence" value="ECO:0007669"/>
    <property type="project" value="TreeGrafter"/>
</dbReference>
<dbReference type="EMBL" id="LAZR01052142">
    <property type="protein sequence ID" value="KKK83610.1"/>
    <property type="molecule type" value="Genomic_DNA"/>
</dbReference>
<dbReference type="Gene3D" id="3.40.605.10">
    <property type="entry name" value="Aldehyde Dehydrogenase, Chain A, domain 1"/>
    <property type="match status" value="1"/>
</dbReference>
<comment type="caution">
    <text evidence="4">The sequence shown here is derived from an EMBL/GenBank/DDBJ whole genome shotgun (WGS) entry which is preliminary data.</text>
</comment>
<feature type="domain" description="Aldehyde dehydrogenase" evidence="3">
    <location>
        <begin position="38"/>
        <end position="153"/>
    </location>
</feature>
<dbReference type="InterPro" id="IPR012394">
    <property type="entry name" value="Aldehyde_DH_NAD(P)"/>
</dbReference>
<gene>
    <name evidence="4" type="ORF">LCGC14_2791640</name>
</gene>
<evidence type="ECO:0000313" key="4">
    <source>
        <dbReference type="EMBL" id="KKK83610.1"/>
    </source>
</evidence>
<accession>A0A0F8ZCF0</accession>
<dbReference type="PANTHER" id="PTHR43570">
    <property type="entry name" value="ALDEHYDE DEHYDROGENASE"/>
    <property type="match status" value="1"/>
</dbReference>
<dbReference type="SUPFAM" id="SSF53720">
    <property type="entry name" value="ALDH-like"/>
    <property type="match status" value="1"/>
</dbReference>
<dbReference type="InterPro" id="IPR016162">
    <property type="entry name" value="Ald_DH_N"/>
</dbReference>
<dbReference type="GO" id="GO:0006081">
    <property type="term" value="P:aldehyde metabolic process"/>
    <property type="evidence" value="ECO:0007669"/>
    <property type="project" value="InterPro"/>
</dbReference>
<feature type="non-terminal residue" evidence="4">
    <location>
        <position position="153"/>
    </location>
</feature>
<evidence type="ECO:0000259" key="3">
    <source>
        <dbReference type="Pfam" id="PF00171"/>
    </source>
</evidence>
<dbReference type="PANTHER" id="PTHR43570:SF16">
    <property type="entry name" value="ALDEHYDE DEHYDROGENASE TYPE III, ISOFORM Q"/>
    <property type="match status" value="1"/>
</dbReference>